<evidence type="ECO:0000313" key="13">
    <source>
        <dbReference type="EMBL" id="RAL46436.1"/>
    </source>
</evidence>
<keyword evidence="8" id="KW-0443">Lipid metabolism</keyword>
<name>A0A328DLR2_9ASTE</name>
<dbReference type="InterPro" id="IPR007130">
    <property type="entry name" value="DAGAT"/>
</dbReference>
<dbReference type="GO" id="GO:0004144">
    <property type="term" value="F:diacylglycerol O-acyltransferase activity"/>
    <property type="evidence" value="ECO:0007669"/>
    <property type="project" value="TreeGrafter"/>
</dbReference>
<feature type="transmembrane region" description="Helical" evidence="11">
    <location>
        <begin position="54"/>
        <end position="83"/>
    </location>
</feature>
<evidence type="ECO:0000256" key="7">
    <source>
        <dbReference type="ARBA" id="ARBA00022989"/>
    </source>
</evidence>
<dbReference type="PANTHER" id="PTHR12317">
    <property type="entry name" value="DIACYLGLYCEROL O-ACYLTRANSFERASE"/>
    <property type="match status" value="1"/>
</dbReference>
<evidence type="ECO:0000256" key="6">
    <source>
        <dbReference type="ARBA" id="ARBA00022824"/>
    </source>
</evidence>
<keyword evidence="7 11" id="KW-1133">Transmembrane helix</keyword>
<keyword evidence="5 11" id="KW-0812">Transmembrane</keyword>
<evidence type="ECO:0000256" key="3">
    <source>
        <dbReference type="ARBA" id="ARBA00022516"/>
    </source>
</evidence>
<keyword evidence="10" id="KW-0012">Acyltransferase</keyword>
<comment type="similarity">
    <text evidence="2 11">Belongs to the diacylglycerol acyltransferase family.</text>
</comment>
<evidence type="ECO:0000313" key="14">
    <source>
        <dbReference type="Proteomes" id="UP000249390"/>
    </source>
</evidence>
<dbReference type="AlphaFoldDB" id="A0A328DLR2"/>
<gene>
    <name evidence="13" type="ORF">DM860_004715</name>
</gene>
<keyword evidence="4 11" id="KW-0808">Transferase</keyword>
<evidence type="ECO:0000256" key="12">
    <source>
        <dbReference type="SAM" id="MobiDB-lite"/>
    </source>
</evidence>
<evidence type="ECO:0000256" key="1">
    <source>
        <dbReference type="ARBA" id="ARBA00004477"/>
    </source>
</evidence>
<feature type="region of interest" description="Disordered" evidence="12">
    <location>
        <begin position="1"/>
        <end position="31"/>
    </location>
</feature>
<dbReference type="Pfam" id="PF03982">
    <property type="entry name" value="DAGAT"/>
    <property type="match status" value="1"/>
</dbReference>
<evidence type="ECO:0000256" key="5">
    <source>
        <dbReference type="ARBA" id="ARBA00022692"/>
    </source>
</evidence>
<dbReference type="Proteomes" id="UP000249390">
    <property type="component" value="Unassembled WGS sequence"/>
</dbReference>
<feature type="transmembrane region" description="Helical" evidence="11">
    <location>
        <begin position="29"/>
        <end position="48"/>
    </location>
</feature>
<comment type="caution">
    <text evidence="13">The sequence shown here is derived from an EMBL/GenBank/DDBJ whole genome shotgun (WGS) entry which is preliminary data.</text>
</comment>
<dbReference type="PANTHER" id="PTHR12317:SF63">
    <property type="entry name" value="DIACYLGLYCEROL O-ACYLTRANSFERASE 2"/>
    <property type="match status" value="1"/>
</dbReference>
<dbReference type="EC" id="2.3.1.-" evidence="11"/>
<protein>
    <recommendedName>
        <fullName evidence="11">Acyltransferase</fullName>
        <ecNumber evidence="11">2.3.1.-</ecNumber>
    </recommendedName>
</protein>
<evidence type="ECO:0000256" key="4">
    <source>
        <dbReference type="ARBA" id="ARBA00022679"/>
    </source>
</evidence>
<keyword evidence="3" id="KW-0444">Lipid biosynthesis</keyword>
<dbReference type="CDD" id="cd07987">
    <property type="entry name" value="LPLAT_MGAT-like"/>
    <property type="match status" value="1"/>
</dbReference>
<evidence type="ECO:0000256" key="11">
    <source>
        <dbReference type="RuleBase" id="RU367023"/>
    </source>
</evidence>
<sequence>MQVGGARRSRSGGGGECGSIRRRRSGGGGGGQGGCGFIGTTLLMWAWLGAPHSILFLLIASLLFLSFPIAIMVFVFLFVLMLIPIDQNSKWGLTLARQICRTACAYFPIHFCVEDADAFDPNRPYIFGYEPHSIWPVGIITFSSLSGLVPLPKIKGLVSNVMLNTPVMRHVWTWLGFSPATKQNFKSLLSSGYSCILIPGGAQETFYTQRGCETLFLRSRKGFVRIAIEMGAPLVPVFGFGQSNVYEWWKPSSKLYLKLSRALKFTPVVFWGYLGSFVPFQHPIHVVVGKPIQVEKNPHPTEEEVAELHGRFIEALQELFEKHKERAGCVHLRLQIL</sequence>
<evidence type="ECO:0000256" key="2">
    <source>
        <dbReference type="ARBA" id="ARBA00005420"/>
    </source>
</evidence>
<dbReference type="GO" id="GO:0005789">
    <property type="term" value="C:endoplasmic reticulum membrane"/>
    <property type="evidence" value="ECO:0007669"/>
    <property type="project" value="UniProtKB-SubCell"/>
</dbReference>
<dbReference type="GO" id="GO:0019432">
    <property type="term" value="P:triglyceride biosynthetic process"/>
    <property type="evidence" value="ECO:0007669"/>
    <property type="project" value="TreeGrafter"/>
</dbReference>
<evidence type="ECO:0000256" key="9">
    <source>
        <dbReference type="ARBA" id="ARBA00023136"/>
    </source>
</evidence>
<keyword evidence="6 11" id="KW-0256">Endoplasmic reticulum</keyword>
<organism evidence="13 14">
    <name type="scientific">Cuscuta australis</name>
    <dbReference type="NCBI Taxonomy" id="267555"/>
    <lineage>
        <taxon>Eukaryota</taxon>
        <taxon>Viridiplantae</taxon>
        <taxon>Streptophyta</taxon>
        <taxon>Embryophyta</taxon>
        <taxon>Tracheophyta</taxon>
        <taxon>Spermatophyta</taxon>
        <taxon>Magnoliopsida</taxon>
        <taxon>eudicotyledons</taxon>
        <taxon>Gunneridae</taxon>
        <taxon>Pentapetalae</taxon>
        <taxon>asterids</taxon>
        <taxon>lamiids</taxon>
        <taxon>Solanales</taxon>
        <taxon>Convolvulaceae</taxon>
        <taxon>Cuscuteae</taxon>
        <taxon>Cuscuta</taxon>
        <taxon>Cuscuta subgen. Grammica</taxon>
        <taxon>Cuscuta sect. Cleistogrammica</taxon>
    </lineage>
</organism>
<dbReference type="SUPFAM" id="SSF69593">
    <property type="entry name" value="Glycerol-3-phosphate (1)-acyltransferase"/>
    <property type="match status" value="1"/>
</dbReference>
<accession>A0A328DLR2</accession>
<evidence type="ECO:0000256" key="10">
    <source>
        <dbReference type="ARBA" id="ARBA00023315"/>
    </source>
</evidence>
<dbReference type="EMBL" id="NQVE01000122">
    <property type="protein sequence ID" value="RAL46436.1"/>
    <property type="molecule type" value="Genomic_DNA"/>
</dbReference>
<comment type="subcellular location">
    <subcellularLocation>
        <location evidence="1 11">Endoplasmic reticulum membrane</location>
        <topology evidence="1 11">Multi-pass membrane protein</topology>
    </subcellularLocation>
</comment>
<evidence type="ECO:0000256" key="8">
    <source>
        <dbReference type="ARBA" id="ARBA00023098"/>
    </source>
</evidence>
<reference evidence="13 14" key="1">
    <citation type="submission" date="2018-06" db="EMBL/GenBank/DDBJ databases">
        <title>The Genome of Cuscuta australis (Dodder) Provides Insight into the Evolution of Plant Parasitism.</title>
        <authorList>
            <person name="Liu H."/>
        </authorList>
    </citation>
    <scope>NUCLEOTIDE SEQUENCE [LARGE SCALE GENOMIC DNA]</scope>
    <source>
        <strain evidence="14">cv. Yunnan</strain>
        <tissue evidence="13">Vines</tissue>
    </source>
</reference>
<proteinExistence type="inferred from homology"/>
<keyword evidence="9 11" id="KW-0472">Membrane</keyword>
<keyword evidence="14" id="KW-1185">Reference proteome</keyword>